<sequence length="174" mass="19043">MMFLRRVTSKLKPMPRSRLFSSDSGHDLSKVIAELNQEMEFVSGEPLALGPAGSTNNQTMAQESHLIINDITKKETFSSLTHIGSKGEAQMVDISSKEITKRVVVASCKVIVEIKGQVVLIGKTGVEMEALTAVTIDGLTFYDMCKAASKDILIMDIRLEHKSGGKSGEWSRKV</sequence>
<dbReference type="InterPro" id="IPR036522">
    <property type="entry name" value="MoaC_sf"/>
</dbReference>
<organism evidence="4 5">
    <name type="scientific">Rehmannia glutinosa</name>
    <name type="common">Chinese foxglove</name>
    <dbReference type="NCBI Taxonomy" id="99300"/>
    <lineage>
        <taxon>Eukaryota</taxon>
        <taxon>Viridiplantae</taxon>
        <taxon>Streptophyta</taxon>
        <taxon>Embryophyta</taxon>
        <taxon>Tracheophyta</taxon>
        <taxon>Spermatophyta</taxon>
        <taxon>Magnoliopsida</taxon>
        <taxon>eudicotyledons</taxon>
        <taxon>Gunneridae</taxon>
        <taxon>Pentapetalae</taxon>
        <taxon>asterids</taxon>
        <taxon>lamiids</taxon>
        <taxon>Lamiales</taxon>
        <taxon>Orobanchaceae</taxon>
        <taxon>Rehmannieae</taxon>
        <taxon>Rehmannia</taxon>
    </lineage>
</organism>
<evidence type="ECO:0000256" key="1">
    <source>
        <dbReference type="ARBA" id="ARBA00005046"/>
    </source>
</evidence>
<dbReference type="InterPro" id="IPR002820">
    <property type="entry name" value="Mopterin_CF_biosynth-C_dom"/>
</dbReference>
<gene>
    <name evidence="4" type="ORF">DH2020_006195</name>
</gene>
<keyword evidence="5" id="KW-1185">Reference proteome</keyword>
<comment type="pathway">
    <text evidence="1">Cofactor biosynthesis; molybdopterin biosynthesis.</text>
</comment>
<comment type="caution">
    <text evidence="4">The sequence shown here is derived from an EMBL/GenBank/DDBJ whole genome shotgun (WGS) entry which is preliminary data.</text>
</comment>
<evidence type="ECO:0000313" key="4">
    <source>
        <dbReference type="EMBL" id="KAK6158881.1"/>
    </source>
</evidence>
<keyword evidence="2" id="KW-0501">Molybdenum cofactor biosynthesis</keyword>
<name>A0ABR0XIS5_REHGL</name>
<dbReference type="Pfam" id="PF01967">
    <property type="entry name" value="MoaC"/>
    <property type="match status" value="1"/>
</dbReference>
<evidence type="ECO:0000259" key="3">
    <source>
        <dbReference type="Pfam" id="PF01967"/>
    </source>
</evidence>
<evidence type="ECO:0000256" key="2">
    <source>
        <dbReference type="ARBA" id="ARBA00023150"/>
    </source>
</evidence>
<dbReference type="Gene3D" id="3.30.70.640">
    <property type="entry name" value="Molybdopterin cofactor biosynthesis C (MoaC) domain"/>
    <property type="match status" value="2"/>
</dbReference>
<dbReference type="EMBL" id="JABTTQ020000004">
    <property type="protein sequence ID" value="KAK6158881.1"/>
    <property type="molecule type" value="Genomic_DNA"/>
</dbReference>
<proteinExistence type="predicted"/>
<dbReference type="SUPFAM" id="SSF55040">
    <property type="entry name" value="Molybdenum cofactor biosynthesis protein C, MoaC"/>
    <property type="match status" value="1"/>
</dbReference>
<feature type="domain" description="Molybdopterin cofactor biosynthesis C (MoaC)" evidence="3">
    <location>
        <begin position="112"/>
        <end position="165"/>
    </location>
</feature>
<dbReference type="Proteomes" id="UP001318860">
    <property type="component" value="Unassembled WGS sequence"/>
</dbReference>
<accession>A0ABR0XIS5</accession>
<evidence type="ECO:0000313" key="5">
    <source>
        <dbReference type="Proteomes" id="UP001318860"/>
    </source>
</evidence>
<reference evidence="4 5" key="1">
    <citation type="journal article" date="2021" name="Comput. Struct. Biotechnol. J.">
        <title>De novo genome assembly of the potent medicinal plant Rehmannia glutinosa using nanopore technology.</title>
        <authorList>
            <person name="Ma L."/>
            <person name="Dong C."/>
            <person name="Song C."/>
            <person name="Wang X."/>
            <person name="Zheng X."/>
            <person name="Niu Y."/>
            <person name="Chen S."/>
            <person name="Feng W."/>
        </authorList>
    </citation>
    <scope>NUCLEOTIDE SEQUENCE [LARGE SCALE GENOMIC DNA]</scope>
    <source>
        <strain evidence="4">DH-2019</strain>
    </source>
</reference>
<protein>
    <recommendedName>
        <fullName evidence="3">Molybdopterin cofactor biosynthesis C (MoaC) domain-containing protein</fullName>
    </recommendedName>
</protein>